<dbReference type="CDD" id="cd05398">
    <property type="entry name" value="NT_ClassII-CCAase"/>
    <property type="match status" value="1"/>
</dbReference>
<evidence type="ECO:0000256" key="2">
    <source>
        <dbReference type="ARBA" id="ARBA00022679"/>
    </source>
</evidence>
<dbReference type="InterPro" id="IPR002646">
    <property type="entry name" value="PolA_pol_head_dom"/>
</dbReference>
<dbReference type="PANTHER" id="PTHR13734">
    <property type="entry name" value="TRNA-NUCLEOTIDYLTRANSFERASE"/>
    <property type="match status" value="1"/>
</dbReference>
<comment type="caution">
    <text evidence="9">The sequence shown here is derived from an EMBL/GenBank/DDBJ whole genome shotgun (WGS) entry which is preliminary data.</text>
</comment>
<dbReference type="SUPFAM" id="SSF81891">
    <property type="entry name" value="Poly A polymerase C-terminal region-like"/>
    <property type="match status" value="1"/>
</dbReference>
<dbReference type="GO" id="GO:0052929">
    <property type="term" value="F:ATP:3'-cytidine-cytidine-tRNA adenylyltransferase activity"/>
    <property type="evidence" value="ECO:0007669"/>
    <property type="project" value="TreeGrafter"/>
</dbReference>
<dbReference type="PANTHER" id="PTHR13734:SF5">
    <property type="entry name" value="CCA TRNA NUCLEOTIDYLTRANSFERASE, MITOCHONDRIAL"/>
    <property type="match status" value="1"/>
</dbReference>
<dbReference type="GO" id="GO:0052927">
    <property type="term" value="F:CC tRNA cytidylyltransferase activity"/>
    <property type="evidence" value="ECO:0007669"/>
    <property type="project" value="TreeGrafter"/>
</dbReference>
<feature type="region of interest" description="Disordered" evidence="6">
    <location>
        <begin position="485"/>
        <end position="511"/>
    </location>
</feature>
<evidence type="ECO:0008006" key="11">
    <source>
        <dbReference type="Google" id="ProtNLM"/>
    </source>
</evidence>
<keyword evidence="3" id="KW-0547">Nucleotide-binding</keyword>
<dbReference type="InterPro" id="IPR032828">
    <property type="entry name" value="PolyA_RNA-bd"/>
</dbReference>
<accession>A0A1E3I9W1</accession>
<evidence type="ECO:0000259" key="8">
    <source>
        <dbReference type="Pfam" id="PF12627"/>
    </source>
</evidence>
<feature type="domain" description="tRNA nucleotidyltransferase/poly(A) polymerase RNA and SrmB- binding" evidence="8">
    <location>
        <begin position="236"/>
        <end position="274"/>
    </location>
</feature>
<dbReference type="RefSeq" id="XP_018998429.1">
    <property type="nucleotide sequence ID" value="XM_019133724.1"/>
</dbReference>
<dbReference type="GO" id="GO:0000166">
    <property type="term" value="F:nucleotide binding"/>
    <property type="evidence" value="ECO:0007669"/>
    <property type="project" value="UniProtKB-KW"/>
</dbReference>
<keyword evidence="10" id="KW-1185">Reference proteome</keyword>
<dbReference type="SUPFAM" id="SSF81301">
    <property type="entry name" value="Nucleotidyltransferase"/>
    <property type="match status" value="1"/>
</dbReference>
<dbReference type="EMBL" id="AWGJ01000001">
    <property type="protein sequence ID" value="ODN84626.1"/>
    <property type="molecule type" value="Genomic_DNA"/>
</dbReference>
<evidence type="ECO:0000256" key="1">
    <source>
        <dbReference type="ARBA" id="ARBA00007265"/>
    </source>
</evidence>
<dbReference type="STRING" id="1295533.A0A1E3I9W1"/>
<evidence type="ECO:0000256" key="4">
    <source>
        <dbReference type="ARBA" id="ARBA00022884"/>
    </source>
</evidence>
<sequence length="511" mass="57684">MLRLRLRPRLSKPPLPRPRTMATRSIALDPQETAFVQLLDAFATAQNPPVECRIAGGWVRDKILALPSADLDIALSISSGYAFAASFVDFLHTKGVSTGSVGKVVANPEQSKHLETGCTRIMGLECDFVGLRSEKYTDSRIPQVEPGTPYEDASRRDLTINALFYNVHTRQIEDWTEKGLVDLENQIARTPLAPRQTFQDDPLRIVRCVRFASRFNLHIAEDAFECIKEDDVKLGIVDKVSKERIGIEMTKMIHKNPYRALELIHQLGLHPYVFHCDVNPPRHEAFAAAQILNALSDRKQLDEMLWLATAATPFRHLDVRRKGKSVPATAIVIGEGLKLSTEIKSSVSNLFDAVKVIDPGATRRSDIGAVLQLPSVRPWRRSLVWAVVMEVLPQWRGDWDEAAEDVYQKYEDFEARIESLGLPAAIDQPLLLNGNDVQSLLSISPGPLITVIRQSLNLWQLDHPEATRDQAEEWLKSQWEGQQRVEWEKLAPPRVMNKKTKKAEPGEKRKR</sequence>
<dbReference type="GO" id="GO:0003723">
    <property type="term" value="F:RNA binding"/>
    <property type="evidence" value="ECO:0007669"/>
    <property type="project" value="UniProtKB-KW"/>
</dbReference>
<feature type="compositionally biased region" description="Basic and acidic residues" evidence="6">
    <location>
        <begin position="502"/>
        <end position="511"/>
    </location>
</feature>
<dbReference type="Pfam" id="PF12627">
    <property type="entry name" value="PolyA_pol_RNAbd"/>
    <property type="match status" value="1"/>
</dbReference>
<dbReference type="GO" id="GO:0001680">
    <property type="term" value="P:tRNA 3'-terminal CCA addition"/>
    <property type="evidence" value="ECO:0007669"/>
    <property type="project" value="UniProtKB-ARBA"/>
</dbReference>
<organism evidence="9 10">
    <name type="scientific">Cryptococcus amylolentus CBS 6039</name>
    <dbReference type="NCBI Taxonomy" id="1295533"/>
    <lineage>
        <taxon>Eukaryota</taxon>
        <taxon>Fungi</taxon>
        <taxon>Dikarya</taxon>
        <taxon>Basidiomycota</taxon>
        <taxon>Agaricomycotina</taxon>
        <taxon>Tremellomycetes</taxon>
        <taxon>Tremellales</taxon>
        <taxon>Cryptococcaceae</taxon>
        <taxon>Cryptococcus</taxon>
    </lineage>
</organism>
<dbReference type="Gene3D" id="3.30.460.10">
    <property type="entry name" value="Beta Polymerase, domain 2"/>
    <property type="match status" value="1"/>
</dbReference>
<gene>
    <name evidence="9" type="ORF">L202_00535</name>
</gene>
<evidence type="ECO:0000313" key="9">
    <source>
        <dbReference type="EMBL" id="ODN84626.1"/>
    </source>
</evidence>
<keyword evidence="4 5" id="KW-0694">RNA-binding</keyword>
<dbReference type="InterPro" id="IPR043519">
    <property type="entry name" value="NT_sf"/>
</dbReference>
<feature type="domain" description="Poly A polymerase head" evidence="7">
    <location>
        <begin position="52"/>
        <end position="187"/>
    </location>
</feature>
<dbReference type="OrthoDB" id="445712at2759"/>
<dbReference type="GeneID" id="30151844"/>
<reference evidence="9 10" key="1">
    <citation type="submission" date="2016-06" db="EMBL/GenBank/DDBJ databases">
        <title>Evolution of pathogenesis and genome organization in the Tremellales.</title>
        <authorList>
            <person name="Cuomo C."/>
            <person name="Litvintseva A."/>
            <person name="Heitman J."/>
            <person name="Chen Y."/>
            <person name="Sun S."/>
            <person name="Springer D."/>
            <person name="Dromer F."/>
            <person name="Young S."/>
            <person name="Zeng Q."/>
            <person name="Chapman S."/>
            <person name="Gujja S."/>
            <person name="Saif S."/>
            <person name="Birren B."/>
        </authorList>
    </citation>
    <scope>NUCLEOTIDE SEQUENCE [LARGE SCALE GENOMIC DNA]</scope>
    <source>
        <strain evidence="9 10">CBS 6039</strain>
    </source>
</reference>
<evidence type="ECO:0000256" key="5">
    <source>
        <dbReference type="RuleBase" id="RU003953"/>
    </source>
</evidence>
<comment type="similarity">
    <text evidence="1 5">Belongs to the tRNA nucleotidyltransferase/poly(A) polymerase family.</text>
</comment>
<protein>
    <recommendedName>
        <fullName evidence="11">Poly A polymerase head domain-containing protein</fullName>
    </recommendedName>
</protein>
<dbReference type="Proteomes" id="UP000094065">
    <property type="component" value="Unassembled WGS sequence"/>
</dbReference>
<evidence type="ECO:0000256" key="3">
    <source>
        <dbReference type="ARBA" id="ARBA00022741"/>
    </source>
</evidence>
<dbReference type="Gene3D" id="1.10.3090.10">
    <property type="entry name" value="cca-adding enzyme, domain 2"/>
    <property type="match status" value="1"/>
</dbReference>
<evidence type="ECO:0000259" key="7">
    <source>
        <dbReference type="Pfam" id="PF01743"/>
    </source>
</evidence>
<evidence type="ECO:0000256" key="6">
    <source>
        <dbReference type="SAM" id="MobiDB-lite"/>
    </source>
</evidence>
<dbReference type="Pfam" id="PF01743">
    <property type="entry name" value="PolyA_pol"/>
    <property type="match status" value="1"/>
</dbReference>
<name>A0A1E3I9W1_9TREE</name>
<evidence type="ECO:0000313" key="10">
    <source>
        <dbReference type="Proteomes" id="UP000094065"/>
    </source>
</evidence>
<dbReference type="AlphaFoldDB" id="A0A1E3I9W1"/>
<keyword evidence="2 5" id="KW-0808">Transferase</keyword>
<proteinExistence type="inferred from homology"/>